<dbReference type="Pfam" id="PF19543">
    <property type="entry name" value="GH123_N"/>
    <property type="match status" value="1"/>
</dbReference>
<protein>
    <recommendedName>
        <fullName evidence="1">Glycoside hydrolase 123-like N-terminal domain-containing protein</fullName>
    </recommendedName>
</protein>
<dbReference type="AlphaFoldDB" id="A0A2P8HH92"/>
<accession>A0A2P8HH92</accession>
<organism evidence="2 3">
    <name type="scientific">Chitinophaga niastensis</name>
    <dbReference type="NCBI Taxonomy" id="536980"/>
    <lineage>
        <taxon>Bacteria</taxon>
        <taxon>Pseudomonadati</taxon>
        <taxon>Bacteroidota</taxon>
        <taxon>Chitinophagia</taxon>
        <taxon>Chitinophagales</taxon>
        <taxon>Chitinophagaceae</taxon>
        <taxon>Chitinophaga</taxon>
    </lineage>
</organism>
<name>A0A2P8HH92_CHINA</name>
<dbReference type="OrthoDB" id="601823at2"/>
<dbReference type="EMBL" id="PYAW01000004">
    <property type="protein sequence ID" value="PSL45571.1"/>
    <property type="molecule type" value="Genomic_DNA"/>
</dbReference>
<evidence type="ECO:0000313" key="3">
    <source>
        <dbReference type="Proteomes" id="UP000240971"/>
    </source>
</evidence>
<comment type="caution">
    <text evidence="2">The sequence shown here is derived from an EMBL/GenBank/DDBJ whole genome shotgun (WGS) entry which is preliminary data.</text>
</comment>
<dbReference type="Proteomes" id="UP000240971">
    <property type="component" value="Unassembled WGS sequence"/>
</dbReference>
<dbReference type="InterPro" id="IPR045711">
    <property type="entry name" value="GH123-like_N"/>
</dbReference>
<proteinExistence type="predicted"/>
<reference evidence="2 3" key="1">
    <citation type="submission" date="2018-03" db="EMBL/GenBank/DDBJ databases">
        <title>Genomic Encyclopedia of Archaeal and Bacterial Type Strains, Phase II (KMG-II): from individual species to whole genera.</title>
        <authorList>
            <person name="Goeker M."/>
        </authorList>
    </citation>
    <scope>NUCLEOTIDE SEQUENCE [LARGE SCALE GENOMIC DNA]</scope>
    <source>
        <strain evidence="2 3">DSM 24859</strain>
    </source>
</reference>
<feature type="domain" description="Glycoside hydrolase 123-like N-terminal" evidence="1">
    <location>
        <begin position="1"/>
        <end position="161"/>
    </location>
</feature>
<keyword evidence="3" id="KW-1185">Reference proteome</keyword>
<gene>
    <name evidence="2" type="ORF">CLV51_104277</name>
</gene>
<evidence type="ECO:0000313" key="2">
    <source>
        <dbReference type="EMBL" id="PSL45571.1"/>
    </source>
</evidence>
<sequence>MSPANWLVEASGIPFGLMGDMLQGGGNPWRGMVYGMTVRYPWNTEGVSCDPRDIWKIWDEFGIESARMIGYWEKKCPVKTSHPGIYATIYQKESKTLIAVASWAEQPIKFSFQFDWKALGIDPEKAILIAPEIKNFQHYTIFKPGDSIPVEPKKGWLLYIQRKNQ</sequence>
<evidence type="ECO:0000259" key="1">
    <source>
        <dbReference type="Pfam" id="PF19543"/>
    </source>
</evidence>